<evidence type="ECO:0000313" key="4">
    <source>
        <dbReference type="Proteomes" id="UP000092445"/>
    </source>
</evidence>
<reference evidence="3" key="2">
    <citation type="submission" date="2020-05" db="UniProtKB">
        <authorList>
            <consortium name="EnsemblMetazoa"/>
        </authorList>
    </citation>
    <scope>IDENTIFICATION</scope>
    <source>
        <strain evidence="3">IAEA</strain>
    </source>
</reference>
<keyword evidence="4" id="KW-1185">Reference proteome</keyword>
<feature type="transmembrane region" description="Helical" evidence="2">
    <location>
        <begin position="69"/>
        <end position="90"/>
    </location>
</feature>
<dbReference type="Proteomes" id="UP000092445">
    <property type="component" value="Unassembled WGS sequence"/>
</dbReference>
<keyword evidence="2" id="KW-0472">Membrane</keyword>
<protein>
    <submittedName>
        <fullName evidence="3">Uncharacterized protein</fullName>
    </submittedName>
</protein>
<reference evidence="4" key="1">
    <citation type="submission" date="2014-03" db="EMBL/GenBank/DDBJ databases">
        <authorList>
            <person name="Aksoy S."/>
            <person name="Warren W."/>
            <person name="Wilson R.K."/>
        </authorList>
    </citation>
    <scope>NUCLEOTIDE SEQUENCE [LARGE SCALE GENOMIC DNA]</scope>
    <source>
        <strain evidence="4">IAEA</strain>
    </source>
</reference>
<dbReference type="EnsemblMetazoa" id="GPAI022349-RA">
    <property type="protein sequence ID" value="GPAI022349-PA"/>
    <property type="gene ID" value="GPAI022349"/>
</dbReference>
<proteinExistence type="predicted"/>
<keyword evidence="2" id="KW-0812">Transmembrane</keyword>
<feature type="compositionally biased region" description="Polar residues" evidence="1">
    <location>
        <begin position="165"/>
        <end position="177"/>
    </location>
</feature>
<evidence type="ECO:0000313" key="3">
    <source>
        <dbReference type="EnsemblMetazoa" id="GPAI022349-PA"/>
    </source>
</evidence>
<organism evidence="3 4">
    <name type="scientific">Glossina pallidipes</name>
    <name type="common">Tsetse fly</name>
    <dbReference type="NCBI Taxonomy" id="7398"/>
    <lineage>
        <taxon>Eukaryota</taxon>
        <taxon>Metazoa</taxon>
        <taxon>Ecdysozoa</taxon>
        <taxon>Arthropoda</taxon>
        <taxon>Hexapoda</taxon>
        <taxon>Insecta</taxon>
        <taxon>Pterygota</taxon>
        <taxon>Neoptera</taxon>
        <taxon>Endopterygota</taxon>
        <taxon>Diptera</taxon>
        <taxon>Brachycera</taxon>
        <taxon>Muscomorpha</taxon>
        <taxon>Hippoboscoidea</taxon>
        <taxon>Glossinidae</taxon>
        <taxon>Glossina</taxon>
    </lineage>
</organism>
<dbReference type="VEuPathDB" id="VectorBase:GPAI022349"/>
<sequence>MIMNTRTLQNPLTRPLNRDLNLVYYTPSVVDIITKVKVSENPCPSINPFVVCKNWGKARYNSVRLGDDLTRFVFSVYCWTFLILCLSAIISHNISHNEVNKDHMQKKSTMKLTEANEEFNSAYGGSLVTAAANSLQYSLQSSAINGASSTSPHQHHSTPTSCSQAASNAQSVNNSLVKRSDDYGSPKSNSSSVGSASGGGGGGGALPAFQRIASSTYGGASGVTNGADRYTSLSNYRNHNDTWPSTYETISYAPASVVTSQSLNGALNAVNTNVIRSTVNARSVATSDNNSLVATPFPAAASLSARPVQQHQSYSGYTRTC</sequence>
<name>A0A1A9ZR11_GLOPL</name>
<feature type="compositionally biased region" description="Low complexity" evidence="1">
    <location>
        <begin position="148"/>
        <end position="164"/>
    </location>
</feature>
<feature type="compositionally biased region" description="Low complexity" evidence="1">
    <location>
        <begin position="185"/>
        <end position="195"/>
    </location>
</feature>
<feature type="region of interest" description="Disordered" evidence="1">
    <location>
        <begin position="146"/>
        <end position="201"/>
    </location>
</feature>
<evidence type="ECO:0000256" key="1">
    <source>
        <dbReference type="SAM" id="MobiDB-lite"/>
    </source>
</evidence>
<dbReference type="STRING" id="7398.A0A1A9ZR11"/>
<keyword evidence="2" id="KW-1133">Transmembrane helix</keyword>
<accession>A0A1A9ZR11</accession>
<dbReference type="AlphaFoldDB" id="A0A1A9ZR11"/>
<evidence type="ECO:0000256" key="2">
    <source>
        <dbReference type="SAM" id="Phobius"/>
    </source>
</evidence>